<evidence type="ECO:0000313" key="2">
    <source>
        <dbReference type="EMBL" id="ADQ64603.1"/>
    </source>
</evidence>
<name>E5L9X9_BACOL</name>
<proteinExistence type="evidence at transcript level"/>
<accession>E5L9X9</accession>
<evidence type="ECO:0000256" key="1">
    <source>
        <dbReference type="SAM" id="MobiDB-lite"/>
    </source>
</evidence>
<protein>
    <submittedName>
        <fullName evidence="2">Uncharacterized protein</fullName>
    </submittedName>
</protein>
<feature type="non-terminal residue" evidence="2">
    <location>
        <position position="1"/>
    </location>
</feature>
<feature type="compositionally biased region" description="Low complexity" evidence="1">
    <location>
        <begin position="1"/>
        <end position="22"/>
    </location>
</feature>
<reference evidence="2" key="1">
    <citation type="journal article" date="2011" name="Mol. Genet. Genomics">
        <title>Isolation, annotation and applications of expressed sequence tags from the olive fly, Bactrocera oleae.</title>
        <authorList>
            <person name="Tsoumani K.T."/>
            <person name="Augustinos A.A."/>
            <person name="Kakani E.G."/>
            <person name="Drosopoulou E."/>
            <person name="Mavragani-Tsipidou P."/>
            <person name="Mathiopoulos K.D."/>
        </authorList>
    </citation>
    <scope>NUCLEOTIDE SEQUENCE</scope>
</reference>
<dbReference type="EMBL" id="HQ384110">
    <property type="protein sequence ID" value="ADQ64603.1"/>
    <property type="molecule type" value="mRNA"/>
</dbReference>
<dbReference type="AlphaFoldDB" id="E5L9X9"/>
<sequence>MEPLGNLNSNTNNNFIKTNNTQTGGGEIEAPTQTQRGLCEHDAIHPRLLKKHQNEVAKCLSCEQVIESTSLHEIFEHYANVAHNNCIGKCYYCGGKVHQYQYFKDIHTYHSCTRSIGHIDK</sequence>
<organism evidence="2">
    <name type="scientific">Bactrocera oleae</name>
    <name type="common">Olive fruit fly</name>
    <name type="synonym">Dacus oleae</name>
    <dbReference type="NCBI Taxonomy" id="104688"/>
    <lineage>
        <taxon>Eukaryota</taxon>
        <taxon>Metazoa</taxon>
        <taxon>Ecdysozoa</taxon>
        <taxon>Arthropoda</taxon>
        <taxon>Hexapoda</taxon>
        <taxon>Insecta</taxon>
        <taxon>Pterygota</taxon>
        <taxon>Neoptera</taxon>
        <taxon>Endopterygota</taxon>
        <taxon>Diptera</taxon>
        <taxon>Brachycera</taxon>
        <taxon>Muscomorpha</taxon>
        <taxon>Tephritoidea</taxon>
        <taxon>Tephritidae</taxon>
        <taxon>Bactrocera</taxon>
        <taxon>Daculus</taxon>
    </lineage>
</organism>
<feature type="region of interest" description="Disordered" evidence="1">
    <location>
        <begin position="1"/>
        <end position="30"/>
    </location>
</feature>